<dbReference type="RefSeq" id="XP_066921045.1">
    <property type="nucleotide sequence ID" value="XM_067064944.1"/>
</dbReference>
<dbReference type="PANTHER" id="PTHR45036:SF1">
    <property type="entry name" value="METHYLTRANSFERASE LIKE 7A"/>
    <property type="match status" value="1"/>
</dbReference>
<accession>A0A7M5XMV9</accession>
<name>A0A7M5XMV9_9CNID</name>
<dbReference type="Proteomes" id="UP000594262">
    <property type="component" value="Unplaced"/>
</dbReference>
<dbReference type="SUPFAM" id="SSF53335">
    <property type="entry name" value="S-adenosyl-L-methionine-dependent methyltransferases"/>
    <property type="match status" value="1"/>
</dbReference>
<proteinExistence type="predicted"/>
<protein>
    <recommendedName>
        <fullName evidence="1">Methyltransferase type 11 domain-containing protein</fullName>
    </recommendedName>
</protein>
<dbReference type="EnsemblMetazoa" id="CLYHEMT025923.1">
    <property type="protein sequence ID" value="CLYHEMP025923.1"/>
    <property type="gene ID" value="CLYHEMG025923"/>
</dbReference>
<sequence length="300" mass="34686">MSTNIIISGITAFSAIQVFDGGFSSISDVVEEIGNFGSWIHSQMPENRFLRTSIYTISAVAFVRSLPFILRRTEFFRYFEEECYFFHRTCSKPEVMEMKEELLKELKNADLTSDKFPLINDKLTILELNIGSGTNCSYYPDNAVVIGTDFIEEQKENIENNFLFNDDERLTLDRYIPTRVEELASIPDNSISCVVSFHALCSARQTSRALSEIKRVLMPGGRYYFIEHTVERNRFTFLWLAQLNFSLSLFMYACCLKKMEESIEHARFSKLTIKQRNVSMRNARGPMFALTPHVYGYAIK</sequence>
<dbReference type="InterPro" id="IPR052356">
    <property type="entry name" value="Thiol_S-MT"/>
</dbReference>
<organism evidence="2 3">
    <name type="scientific">Clytia hemisphaerica</name>
    <dbReference type="NCBI Taxonomy" id="252671"/>
    <lineage>
        <taxon>Eukaryota</taxon>
        <taxon>Metazoa</taxon>
        <taxon>Cnidaria</taxon>
        <taxon>Hydrozoa</taxon>
        <taxon>Hydroidolina</taxon>
        <taxon>Leptothecata</taxon>
        <taxon>Obeliida</taxon>
        <taxon>Clytiidae</taxon>
        <taxon>Clytia</taxon>
    </lineage>
</organism>
<dbReference type="AlphaFoldDB" id="A0A7M5XMV9"/>
<dbReference type="GeneID" id="136808408"/>
<dbReference type="Gene3D" id="3.40.50.150">
    <property type="entry name" value="Vaccinia Virus protein VP39"/>
    <property type="match status" value="1"/>
</dbReference>
<keyword evidence="3" id="KW-1185">Reference proteome</keyword>
<dbReference type="CDD" id="cd02440">
    <property type="entry name" value="AdoMet_MTases"/>
    <property type="match status" value="1"/>
</dbReference>
<dbReference type="Pfam" id="PF08241">
    <property type="entry name" value="Methyltransf_11"/>
    <property type="match status" value="1"/>
</dbReference>
<dbReference type="GO" id="GO:0008757">
    <property type="term" value="F:S-adenosylmethionine-dependent methyltransferase activity"/>
    <property type="evidence" value="ECO:0007669"/>
    <property type="project" value="InterPro"/>
</dbReference>
<dbReference type="InterPro" id="IPR013216">
    <property type="entry name" value="Methyltransf_11"/>
</dbReference>
<evidence type="ECO:0000313" key="3">
    <source>
        <dbReference type="Proteomes" id="UP000594262"/>
    </source>
</evidence>
<reference evidence="2" key="1">
    <citation type="submission" date="2021-01" db="UniProtKB">
        <authorList>
            <consortium name="EnsemblMetazoa"/>
        </authorList>
    </citation>
    <scope>IDENTIFICATION</scope>
</reference>
<dbReference type="PANTHER" id="PTHR45036">
    <property type="entry name" value="METHYLTRANSFERASE LIKE 7B"/>
    <property type="match status" value="1"/>
</dbReference>
<dbReference type="InterPro" id="IPR029063">
    <property type="entry name" value="SAM-dependent_MTases_sf"/>
</dbReference>
<feature type="domain" description="Methyltransferase type 11" evidence="1">
    <location>
        <begin position="127"/>
        <end position="225"/>
    </location>
</feature>
<evidence type="ECO:0000313" key="2">
    <source>
        <dbReference type="EnsemblMetazoa" id="CLYHEMP025923.1"/>
    </source>
</evidence>
<evidence type="ECO:0000259" key="1">
    <source>
        <dbReference type="Pfam" id="PF08241"/>
    </source>
</evidence>
<dbReference type="OrthoDB" id="416496at2759"/>